<feature type="domain" description="Endonuclease/exonuclease/phosphatase" evidence="1">
    <location>
        <begin position="7"/>
        <end position="123"/>
    </location>
</feature>
<dbReference type="EMBL" id="CAJOBD010003709">
    <property type="protein sequence ID" value="CAF3962537.1"/>
    <property type="molecule type" value="Genomic_DNA"/>
</dbReference>
<dbReference type="GO" id="GO:0003824">
    <property type="term" value="F:catalytic activity"/>
    <property type="evidence" value="ECO:0007669"/>
    <property type="project" value="InterPro"/>
</dbReference>
<evidence type="ECO:0000313" key="10">
    <source>
        <dbReference type="Proteomes" id="UP000663854"/>
    </source>
</evidence>
<dbReference type="EMBL" id="CAJNOT010001178">
    <property type="protein sequence ID" value="CAF1159023.1"/>
    <property type="molecule type" value="Genomic_DNA"/>
</dbReference>
<dbReference type="Proteomes" id="UP000663823">
    <property type="component" value="Unassembled WGS sequence"/>
</dbReference>
<dbReference type="Proteomes" id="UP000663836">
    <property type="component" value="Unassembled WGS sequence"/>
</dbReference>
<dbReference type="SUPFAM" id="SSF56219">
    <property type="entry name" value="DNase I-like"/>
    <property type="match status" value="1"/>
</dbReference>
<dbReference type="Proteomes" id="UP000663874">
    <property type="component" value="Unassembled WGS sequence"/>
</dbReference>
<dbReference type="AlphaFoldDB" id="A0A814NTE2"/>
<evidence type="ECO:0000313" key="8">
    <source>
        <dbReference type="EMBL" id="CAF3892249.1"/>
    </source>
</evidence>
<comment type="caution">
    <text evidence="4">The sequence shown here is derived from an EMBL/GenBank/DDBJ whole genome shotgun (WGS) entry which is preliminary data.</text>
</comment>
<evidence type="ECO:0000313" key="11">
    <source>
        <dbReference type="Proteomes" id="UP000663870"/>
    </source>
</evidence>
<dbReference type="Proteomes" id="UP000663889">
    <property type="component" value="Unassembled WGS sequence"/>
</dbReference>
<protein>
    <recommendedName>
        <fullName evidence="1">Endonuclease/exonuclease/phosphatase domain-containing protein</fullName>
    </recommendedName>
</protein>
<evidence type="ECO:0000313" key="9">
    <source>
        <dbReference type="EMBL" id="CAF3962537.1"/>
    </source>
</evidence>
<name>A0A814NTE2_9BILA</name>
<dbReference type="InterPro" id="IPR036691">
    <property type="entry name" value="Endo/exonu/phosph_ase_sf"/>
</dbReference>
<dbReference type="Proteomes" id="UP000663882">
    <property type="component" value="Unassembled WGS sequence"/>
</dbReference>
<evidence type="ECO:0000259" key="1">
    <source>
        <dbReference type="Pfam" id="PF14529"/>
    </source>
</evidence>
<keyword evidence="11" id="KW-1185">Reference proteome</keyword>
<organism evidence="4 10">
    <name type="scientific">Rotaria sordida</name>
    <dbReference type="NCBI Taxonomy" id="392033"/>
    <lineage>
        <taxon>Eukaryota</taxon>
        <taxon>Metazoa</taxon>
        <taxon>Spiralia</taxon>
        <taxon>Gnathifera</taxon>
        <taxon>Rotifera</taxon>
        <taxon>Eurotatoria</taxon>
        <taxon>Bdelloidea</taxon>
        <taxon>Philodinida</taxon>
        <taxon>Philodinidae</taxon>
        <taxon>Rotaria</taxon>
    </lineage>
</organism>
<dbReference type="EMBL" id="CAJNOU010001547">
    <property type="protein sequence ID" value="CAF1220337.1"/>
    <property type="molecule type" value="Genomic_DNA"/>
</dbReference>
<dbReference type="EMBL" id="CAJNOH010000660">
    <property type="protein sequence ID" value="CAF1098287.1"/>
    <property type="molecule type" value="Genomic_DNA"/>
</dbReference>
<evidence type="ECO:0000313" key="5">
    <source>
        <dbReference type="EMBL" id="CAF1159023.1"/>
    </source>
</evidence>
<dbReference type="Proteomes" id="UP000663854">
    <property type="component" value="Unassembled WGS sequence"/>
</dbReference>
<dbReference type="Proteomes" id="UP000663864">
    <property type="component" value="Unassembled WGS sequence"/>
</dbReference>
<proteinExistence type="predicted"/>
<sequence length="125" mass="14364">MATPFNITVVNVYAPTSDASREDIETFYDDLEGTILKTPKKDILIITGDWNAKVGDDNARWECAMGKYGYGKRNERGEQLLEFATSHNLFICNTAFQQKASRKWTWESPNGLHKNMIDLIFIQKR</sequence>
<dbReference type="Pfam" id="PF14529">
    <property type="entry name" value="Exo_endo_phos_2"/>
    <property type="match status" value="1"/>
</dbReference>
<dbReference type="InterPro" id="IPR027124">
    <property type="entry name" value="Swc5/CFDP1/2"/>
</dbReference>
<dbReference type="EMBL" id="CAJOAX010003838">
    <property type="protein sequence ID" value="CAF3875741.1"/>
    <property type="molecule type" value="Genomic_DNA"/>
</dbReference>
<accession>A0A814NTE2</accession>
<dbReference type="PANTHER" id="PTHR23227">
    <property type="entry name" value="BUCENTAUR RELATED"/>
    <property type="match status" value="1"/>
</dbReference>
<dbReference type="PANTHER" id="PTHR23227:SF85">
    <property type="entry name" value="CRANIOFACIAL DEVELOPMENT PROTEIN 2"/>
    <property type="match status" value="1"/>
</dbReference>
<evidence type="ECO:0000313" key="7">
    <source>
        <dbReference type="EMBL" id="CAF3875741.1"/>
    </source>
</evidence>
<dbReference type="OrthoDB" id="10030815at2759"/>
<evidence type="ECO:0000313" key="3">
    <source>
        <dbReference type="EMBL" id="CAF1095437.1"/>
    </source>
</evidence>
<dbReference type="Proteomes" id="UP000663870">
    <property type="component" value="Unassembled WGS sequence"/>
</dbReference>
<dbReference type="InterPro" id="IPR005135">
    <property type="entry name" value="Endo/exonuclease/phosphatase"/>
</dbReference>
<evidence type="ECO:0000313" key="4">
    <source>
        <dbReference type="EMBL" id="CAF1098287.1"/>
    </source>
</evidence>
<evidence type="ECO:0000313" key="2">
    <source>
        <dbReference type="EMBL" id="CAF1048407.1"/>
    </source>
</evidence>
<dbReference type="EMBL" id="CAJNOL010000402">
    <property type="protein sequence ID" value="CAF1048407.1"/>
    <property type="molecule type" value="Genomic_DNA"/>
</dbReference>
<dbReference type="Gene3D" id="3.60.10.10">
    <property type="entry name" value="Endonuclease/exonuclease/phosphatase"/>
    <property type="match status" value="1"/>
</dbReference>
<evidence type="ECO:0000313" key="6">
    <source>
        <dbReference type="EMBL" id="CAF1220337.1"/>
    </source>
</evidence>
<dbReference type="EMBL" id="CAJNOO010001096">
    <property type="protein sequence ID" value="CAF1095437.1"/>
    <property type="molecule type" value="Genomic_DNA"/>
</dbReference>
<dbReference type="EMBL" id="CAJOBE010003638">
    <property type="protein sequence ID" value="CAF3892249.1"/>
    <property type="molecule type" value="Genomic_DNA"/>
</dbReference>
<gene>
    <name evidence="8" type="ORF">FNK824_LOCUS20121</name>
    <name evidence="9" type="ORF">JBS370_LOCUS24172</name>
    <name evidence="2" type="ORF">JXQ802_LOCUS16520</name>
    <name evidence="7" type="ORF">OTI717_LOCUS22481</name>
    <name evidence="4" type="ORF">PYM288_LOCUS19536</name>
    <name evidence="3" type="ORF">RFH988_LOCUS19029</name>
    <name evidence="6" type="ORF">SEV965_LOCUS22152</name>
    <name evidence="5" type="ORF">ZHD862_LOCUS20583</name>
</gene>
<reference evidence="4" key="1">
    <citation type="submission" date="2021-02" db="EMBL/GenBank/DDBJ databases">
        <authorList>
            <person name="Nowell W R."/>
        </authorList>
    </citation>
    <scope>NUCLEOTIDE SEQUENCE</scope>
</reference>